<keyword evidence="2" id="KW-0732">Signal</keyword>
<organism evidence="4 5">
    <name type="scientific">Rhodoplanes tepidamans</name>
    <name type="common">Rhodoplanes cryptolactis</name>
    <dbReference type="NCBI Taxonomy" id="200616"/>
    <lineage>
        <taxon>Bacteria</taxon>
        <taxon>Pseudomonadati</taxon>
        <taxon>Pseudomonadota</taxon>
        <taxon>Alphaproteobacteria</taxon>
        <taxon>Hyphomicrobiales</taxon>
        <taxon>Nitrobacteraceae</taxon>
        <taxon>Rhodoplanes</taxon>
    </lineage>
</organism>
<feature type="signal peptide" evidence="2">
    <location>
        <begin position="1"/>
        <end position="27"/>
    </location>
</feature>
<dbReference type="PROSITE" id="PS51352">
    <property type="entry name" value="THIOREDOXIN_2"/>
    <property type="match status" value="1"/>
</dbReference>
<evidence type="ECO:0000259" key="3">
    <source>
        <dbReference type="PROSITE" id="PS51352"/>
    </source>
</evidence>
<dbReference type="PANTHER" id="PTHR35272:SF3">
    <property type="entry name" value="THIOL:DISULFIDE INTERCHANGE PROTEIN DSBC"/>
    <property type="match status" value="1"/>
</dbReference>
<evidence type="ECO:0000256" key="2">
    <source>
        <dbReference type="SAM" id="SignalP"/>
    </source>
</evidence>
<dbReference type="RefSeq" id="WP_272776620.1">
    <property type="nucleotide sequence ID" value="NZ_JAQQLI010000010.1"/>
</dbReference>
<name>A0ABT5J7Z2_RHOTP</name>
<dbReference type="InterPro" id="IPR051470">
    <property type="entry name" value="Thiol:disulfide_interchange"/>
</dbReference>
<dbReference type="Pfam" id="PF13462">
    <property type="entry name" value="Thioredoxin_4"/>
    <property type="match status" value="1"/>
</dbReference>
<feature type="domain" description="Thioredoxin" evidence="3">
    <location>
        <begin position="21"/>
        <end position="178"/>
    </location>
</feature>
<comment type="caution">
    <text evidence="4">The sequence shown here is derived from an EMBL/GenBank/DDBJ whole genome shotgun (WGS) entry which is preliminary data.</text>
</comment>
<comment type="function">
    <text evidence="1">May be required for disulfide bond formation in some proteins.</text>
</comment>
<dbReference type="InterPro" id="IPR036249">
    <property type="entry name" value="Thioredoxin-like_sf"/>
</dbReference>
<feature type="chain" id="PRO_5047294978" evidence="2">
    <location>
        <begin position="28"/>
        <end position="230"/>
    </location>
</feature>
<evidence type="ECO:0000313" key="4">
    <source>
        <dbReference type="EMBL" id="MDC7785773.1"/>
    </source>
</evidence>
<dbReference type="PANTHER" id="PTHR35272">
    <property type="entry name" value="THIOL:DISULFIDE INTERCHANGE PROTEIN DSBC-RELATED"/>
    <property type="match status" value="1"/>
</dbReference>
<reference evidence="4" key="1">
    <citation type="journal article" date="2023" name="Microbiol Resour">
        <title>Genome Sequences of Rhodoplanes serenus and Two Thermotolerant Strains, Rhodoplanes tepidamans and 'Rhodoplanes cryptolactis,' Further Refine the Genus.</title>
        <authorList>
            <person name="Rayyan A.A."/>
            <person name="Kyndt J.A."/>
        </authorList>
    </citation>
    <scope>NUCLEOTIDE SEQUENCE</scope>
    <source>
        <strain evidence="4">DSM 9987</strain>
    </source>
</reference>
<accession>A0ABT5J7Z2</accession>
<evidence type="ECO:0000313" key="5">
    <source>
        <dbReference type="Proteomes" id="UP001165652"/>
    </source>
</evidence>
<dbReference type="EMBL" id="JAQQLI010000010">
    <property type="protein sequence ID" value="MDC7785773.1"/>
    <property type="molecule type" value="Genomic_DNA"/>
</dbReference>
<dbReference type="Proteomes" id="UP001165652">
    <property type="component" value="Unassembled WGS sequence"/>
</dbReference>
<dbReference type="Gene3D" id="3.40.30.10">
    <property type="entry name" value="Glutaredoxin"/>
    <property type="match status" value="1"/>
</dbReference>
<keyword evidence="5" id="KW-1185">Reference proteome</keyword>
<dbReference type="SUPFAM" id="SSF52833">
    <property type="entry name" value="Thioredoxin-like"/>
    <property type="match status" value="1"/>
</dbReference>
<dbReference type="InterPro" id="IPR006311">
    <property type="entry name" value="TAT_signal"/>
</dbReference>
<protein>
    <submittedName>
        <fullName evidence="4">Thioredoxin domain-containing protein</fullName>
    </submittedName>
</protein>
<proteinExistence type="predicted"/>
<dbReference type="InterPro" id="IPR013766">
    <property type="entry name" value="Thioredoxin_domain"/>
</dbReference>
<evidence type="ECO:0000256" key="1">
    <source>
        <dbReference type="ARBA" id="ARBA00003565"/>
    </source>
</evidence>
<dbReference type="PROSITE" id="PS51318">
    <property type="entry name" value="TAT"/>
    <property type="match status" value="1"/>
</dbReference>
<sequence>MQLTRRGAVAALAATAASATLAPAGRAQDGALFPIRGEDGKPVVNYKVPVELESRIEELPGVVVIGNPKGDVTLAEFYDLNCPFCRKAAADAAALVAADRELRLVLVPFPVLGVPSIQAGRVELAVAKVGTPAQFQAFHREIFSGRGTVDGKRALAVVKAIGLSVPAVTRAADDDSITETMIAHVRLGNALGLQATPSWIVKGLAVLGHPGRRALEQMIASVRRCDQPSC</sequence>
<dbReference type="InterPro" id="IPR012336">
    <property type="entry name" value="Thioredoxin-like_fold"/>
</dbReference>
<reference evidence="4" key="2">
    <citation type="submission" date="2023-02" db="EMBL/GenBank/DDBJ databases">
        <authorList>
            <person name="Rayyan A."/>
            <person name="Meyer T."/>
            <person name="Kyndt J.A."/>
        </authorList>
    </citation>
    <scope>NUCLEOTIDE SEQUENCE</scope>
    <source>
        <strain evidence="4">DSM 9987</strain>
    </source>
</reference>
<gene>
    <name evidence="4" type="ORF">PQJ73_08775</name>
</gene>